<dbReference type="Proteomes" id="UP000249057">
    <property type="component" value="Unassembled WGS sequence"/>
</dbReference>
<dbReference type="EMBL" id="KZ825346">
    <property type="protein sequence ID" value="RAH45377.1"/>
    <property type="molecule type" value="Genomic_DNA"/>
</dbReference>
<organism evidence="1 2">
    <name type="scientific">Aspergillus brunneoviolaceus CBS 621.78</name>
    <dbReference type="NCBI Taxonomy" id="1450534"/>
    <lineage>
        <taxon>Eukaryota</taxon>
        <taxon>Fungi</taxon>
        <taxon>Dikarya</taxon>
        <taxon>Ascomycota</taxon>
        <taxon>Pezizomycotina</taxon>
        <taxon>Eurotiomycetes</taxon>
        <taxon>Eurotiomycetidae</taxon>
        <taxon>Eurotiales</taxon>
        <taxon>Aspergillaceae</taxon>
        <taxon>Aspergillus</taxon>
        <taxon>Aspergillus subgen. Circumdati</taxon>
    </lineage>
</organism>
<proteinExistence type="predicted"/>
<accession>A0ACD1G834</accession>
<gene>
    <name evidence="1" type="ORF">BO95DRAFT_453578</name>
</gene>
<keyword evidence="2" id="KW-1185">Reference proteome</keyword>
<protein>
    <submittedName>
        <fullName evidence="1">Uncharacterized protein</fullName>
    </submittedName>
</protein>
<evidence type="ECO:0000313" key="1">
    <source>
        <dbReference type="EMBL" id="RAH45377.1"/>
    </source>
</evidence>
<name>A0ACD1G834_9EURO</name>
<sequence length="310" mass="34613">MYATQSKAQQPRLHAGNVPSLVWCFTESNVPTFVLPNTIFGVLAGLAGVVLASRTSPTSLKVMLLFRLPFIIRFNWVTVFIFDLANQRLPESVQEDKINKPWRPIPTGRITGDQTRQLLLAAIPLTLTLNYWLGVGQKSCLILLITWLYNDLKGGDGLLRDALIAIAYGLFNRASLFIALGGCALDLQGYIWVAIISGVIRTTMQIQDLKDQQGDRSRGRLSMPLWLGDTVSRRLIALFTLAWSLVCVPFWKLPPWGLFAPLGMAVCVGLQLFSQRSAAADALAWRLWCLWLVTLYLLPLWASWSGHSSR</sequence>
<reference evidence="1" key="1">
    <citation type="submission" date="2018-02" db="EMBL/GenBank/DDBJ databases">
        <title>The genomes of Aspergillus section Nigri reveals drivers in fungal speciation.</title>
        <authorList>
            <consortium name="DOE Joint Genome Institute"/>
            <person name="Vesth T.C."/>
            <person name="Nybo J."/>
            <person name="Theobald S."/>
            <person name="Brandl J."/>
            <person name="Frisvad J.C."/>
            <person name="Nielsen K.F."/>
            <person name="Lyhne E.K."/>
            <person name="Kogle M.E."/>
            <person name="Kuo A."/>
            <person name="Riley R."/>
            <person name="Clum A."/>
            <person name="Nolan M."/>
            <person name="Lipzen A."/>
            <person name="Salamov A."/>
            <person name="Henrissat B."/>
            <person name="Wiebenga A."/>
            <person name="De vries R.P."/>
            <person name="Grigoriev I.V."/>
            <person name="Mortensen U.H."/>
            <person name="Andersen M.R."/>
            <person name="Baker S.E."/>
        </authorList>
    </citation>
    <scope>NUCLEOTIDE SEQUENCE</scope>
    <source>
        <strain evidence="1">CBS 621.78</strain>
    </source>
</reference>
<evidence type="ECO:0000313" key="2">
    <source>
        <dbReference type="Proteomes" id="UP000249057"/>
    </source>
</evidence>